<dbReference type="Proteomes" id="UP000594262">
    <property type="component" value="Unplaced"/>
</dbReference>
<accession>A0A7M5V043</accession>
<reference evidence="1" key="1">
    <citation type="submission" date="2021-01" db="UniProtKB">
        <authorList>
            <consortium name="EnsemblMetazoa"/>
        </authorList>
    </citation>
    <scope>IDENTIFICATION</scope>
</reference>
<dbReference type="AlphaFoldDB" id="A0A7M5V043"/>
<sequence>RTDTEKVIFNITIHIQEIMVNFTYLIIVMSISTSGSMLCNKRKNITIIPHIDVDQGLNGDHAIERFFENPTMQLRYFIKSLFEMSCFEVWIYSPIQNLCIHQAEENYVRFLETKWMATASIDDKDIINLLSDIPHSNDQVEQTLFFVSIQSKRSLKTASNFGTKLKAIKQKHNIIIICLTNSLLCHEGKKWLDNQNVIHADLYNSLFNPHIHRILIDLANNPHHDWHERYAGSIKDKCKLSNSTNLFIWQAFEWNQDKSSPEVLFAVEFLNDFFVNTTLHVGMTPIAIGTNYYYAMVHYTNTGRMYPILELQKNVTGITNHIKDIGGDNQIHIIFFYRETKFDFKQLPFTFNNTIRIIIDDKITESPMMTKDGDFVILEEDARSPLFISMLIEKMYSILCN</sequence>
<evidence type="ECO:0000313" key="2">
    <source>
        <dbReference type="Proteomes" id="UP000594262"/>
    </source>
</evidence>
<organism evidence="1 2">
    <name type="scientific">Clytia hemisphaerica</name>
    <dbReference type="NCBI Taxonomy" id="252671"/>
    <lineage>
        <taxon>Eukaryota</taxon>
        <taxon>Metazoa</taxon>
        <taxon>Cnidaria</taxon>
        <taxon>Hydrozoa</taxon>
        <taxon>Hydroidolina</taxon>
        <taxon>Leptothecata</taxon>
        <taxon>Obeliida</taxon>
        <taxon>Clytiidae</taxon>
        <taxon>Clytia</taxon>
    </lineage>
</organism>
<protein>
    <submittedName>
        <fullName evidence="1">Uncharacterized protein</fullName>
    </submittedName>
</protein>
<keyword evidence="2" id="KW-1185">Reference proteome</keyword>
<name>A0A7M5V043_9CNID</name>
<proteinExistence type="predicted"/>
<dbReference type="EnsemblMetazoa" id="CLYHEMT008916.1">
    <property type="protein sequence ID" value="CLYHEMP008916.1"/>
    <property type="gene ID" value="CLYHEMG008916"/>
</dbReference>
<evidence type="ECO:0000313" key="1">
    <source>
        <dbReference type="EnsemblMetazoa" id="CLYHEMP008916.1"/>
    </source>
</evidence>